<evidence type="ECO:0000313" key="7">
    <source>
        <dbReference type="Proteomes" id="UP001237642"/>
    </source>
</evidence>
<evidence type="ECO:0000313" key="6">
    <source>
        <dbReference type="EMBL" id="KAK1384762.1"/>
    </source>
</evidence>
<dbReference type="PANTHER" id="PTHR31973">
    <property type="entry name" value="POLYPROTEIN, PUTATIVE-RELATED"/>
    <property type="match status" value="1"/>
</dbReference>
<evidence type="ECO:0000256" key="3">
    <source>
        <dbReference type="ARBA" id="ARBA00022833"/>
    </source>
</evidence>
<dbReference type="InterPro" id="IPR007527">
    <property type="entry name" value="Znf_SWIM"/>
</dbReference>
<evidence type="ECO:0000256" key="2">
    <source>
        <dbReference type="ARBA" id="ARBA00022771"/>
    </source>
</evidence>
<dbReference type="InterPro" id="IPR006564">
    <property type="entry name" value="Znf_PMZ"/>
</dbReference>
<dbReference type="Proteomes" id="UP001237642">
    <property type="component" value="Unassembled WGS sequence"/>
</dbReference>
<dbReference type="EMBL" id="JAUIZM010000005">
    <property type="protein sequence ID" value="KAK1384762.1"/>
    <property type="molecule type" value="Genomic_DNA"/>
</dbReference>
<keyword evidence="7" id="KW-1185">Reference proteome</keyword>
<keyword evidence="1" id="KW-0479">Metal-binding</keyword>
<feature type="domain" description="SWIM-type" evidence="5">
    <location>
        <begin position="336"/>
        <end position="377"/>
    </location>
</feature>
<organism evidence="6 7">
    <name type="scientific">Heracleum sosnowskyi</name>
    <dbReference type="NCBI Taxonomy" id="360622"/>
    <lineage>
        <taxon>Eukaryota</taxon>
        <taxon>Viridiplantae</taxon>
        <taxon>Streptophyta</taxon>
        <taxon>Embryophyta</taxon>
        <taxon>Tracheophyta</taxon>
        <taxon>Spermatophyta</taxon>
        <taxon>Magnoliopsida</taxon>
        <taxon>eudicotyledons</taxon>
        <taxon>Gunneridae</taxon>
        <taxon>Pentapetalae</taxon>
        <taxon>asterids</taxon>
        <taxon>campanulids</taxon>
        <taxon>Apiales</taxon>
        <taxon>Apiaceae</taxon>
        <taxon>Apioideae</taxon>
        <taxon>apioid superclade</taxon>
        <taxon>Tordylieae</taxon>
        <taxon>Tordyliinae</taxon>
        <taxon>Heracleum</taxon>
    </lineage>
</organism>
<protein>
    <recommendedName>
        <fullName evidence="5">SWIM-type domain-containing protein</fullName>
    </recommendedName>
</protein>
<name>A0AAD8IHY8_9APIA</name>
<dbReference type="InterPro" id="IPR018289">
    <property type="entry name" value="MULE_transposase_dom"/>
</dbReference>
<dbReference type="SMART" id="SM00575">
    <property type="entry name" value="ZnF_PMZ"/>
    <property type="match status" value="1"/>
</dbReference>
<gene>
    <name evidence="6" type="ORF">POM88_022497</name>
</gene>
<evidence type="ECO:0000259" key="5">
    <source>
        <dbReference type="PROSITE" id="PS50966"/>
    </source>
</evidence>
<keyword evidence="3" id="KW-0862">Zinc</keyword>
<sequence length="474" mass="54769">MSSNTSYNNSDAVSKEVVEDYVDYAEQISRQMLDMSPEPTTEDEIIEISKDDVINNRQNPELSILQIYKDKETLQIVLSLYAIRNNFQYKGWNYCLHVVVVDGTFLKSSYGGTLLVAATQDAGGKIFPLAFGVVDSENDMSWEWFFEKFRIAYGRREDMVIVSDRHESIIKGAKNIYPEVPNVFCIFHLLGNIKSKFKKNLKKIKDAFFSAANAYSVTKFQYHMKELEKVDKRVQVYLEDVGYEKWAKVYSGNNRYSNMTSNVAESLNSVTMSIRELPICTMLESLRALIQKWSWRNRNEANVTSTRLTRKYEELLKKNYLLSVDLTVNPTNHILFEVLNSDKKNVVDLNAKSCSCKRFQMDEIPCAHAIVVFQKCNIDPYEYCSVYYKKETMVAAYKETVYPVGNRDTWEVPQTVKSLIVNPPEGRIRVGRPKKRRCKASWERNGKTLKPIICGKCKQSGHNRRSCRNPVKND</sequence>
<keyword evidence="2 4" id="KW-0863">Zinc-finger</keyword>
<dbReference type="Pfam" id="PF04434">
    <property type="entry name" value="SWIM"/>
    <property type="match status" value="1"/>
</dbReference>
<dbReference type="AlphaFoldDB" id="A0AAD8IHY8"/>
<dbReference type="GO" id="GO:0008270">
    <property type="term" value="F:zinc ion binding"/>
    <property type="evidence" value="ECO:0007669"/>
    <property type="project" value="UniProtKB-KW"/>
</dbReference>
<reference evidence="6" key="2">
    <citation type="submission" date="2023-05" db="EMBL/GenBank/DDBJ databases">
        <authorList>
            <person name="Schelkunov M.I."/>
        </authorList>
    </citation>
    <scope>NUCLEOTIDE SEQUENCE</scope>
    <source>
        <strain evidence="6">Hsosn_3</strain>
        <tissue evidence="6">Leaf</tissue>
    </source>
</reference>
<comment type="caution">
    <text evidence="6">The sequence shown here is derived from an EMBL/GenBank/DDBJ whole genome shotgun (WGS) entry which is preliminary data.</text>
</comment>
<dbReference type="PANTHER" id="PTHR31973:SF113">
    <property type="entry name" value="PROTEIN FAR1-RELATED SEQUENCE 5-LIKE"/>
    <property type="match status" value="1"/>
</dbReference>
<evidence type="ECO:0000256" key="1">
    <source>
        <dbReference type="ARBA" id="ARBA00022723"/>
    </source>
</evidence>
<proteinExistence type="predicted"/>
<dbReference type="Pfam" id="PF10551">
    <property type="entry name" value="MULE"/>
    <property type="match status" value="1"/>
</dbReference>
<reference evidence="6" key="1">
    <citation type="submission" date="2023-02" db="EMBL/GenBank/DDBJ databases">
        <title>Genome of toxic invasive species Heracleum sosnowskyi carries increased number of genes despite the absence of recent whole-genome duplications.</title>
        <authorList>
            <person name="Schelkunov M."/>
            <person name="Shtratnikova V."/>
            <person name="Makarenko M."/>
            <person name="Klepikova A."/>
            <person name="Omelchenko D."/>
            <person name="Novikova G."/>
            <person name="Obukhova E."/>
            <person name="Bogdanov V."/>
            <person name="Penin A."/>
            <person name="Logacheva M."/>
        </authorList>
    </citation>
    <scope>NUCLEOTIDE SEQUENCE</scope>
    <source>
        <strain evidence="6">Hsosn_3</strain>
        <tissue evidence="6">Leaf</tissue>
    </source>
</reference>
<dbReference type="PROSITE" id="PS50966">
    <property type="entry name" value="ZF_SWIM"/>
    <property type="match status" value="1"/>
</dbReference>
<evidence type="ECO:0000256" key="4">
    <source>
        <dbReference type="PROSITE-ProRule" id="PRU00325"/>
    </source>
</evidence>
<accession>A0AAD8IHY8</accession>